<dbReference type="Gene3D" id="3.40.50.300">
    <property type="entry name" value="P-loop containing nucleotide triphosphate hydrolases"/>
    <property type="match status" value="1"/>
</dbReference>
<dbReference type="KEGG" id="halu:HUG12_03620"/>
<evidence type="ECO:0000313" key="2">
    <source>
        <dbReference type="EMBL" id="QLG60880.1"/>
    </source>
</evidence>
<dbReference type="EMBL" id="CP058579">
    <property type="protein sequence ID" value="QLG60880.1"/>
    <property type="molecule type" value="Genomic_DNA"/>
</dbReference>
<dbReference type="InterPro" id="IPR027417">
    <property type="entry name" value="P-loop_NTPase"/>
</dbReference>
<dbReference type="SUPFAM" id="SSF52540">
    <property type="entry name" value="P-loop containing nucleoside triphosphate hydrolases"/>
    <property type="match status" value="1"/>
</dbReference>
<reference evidence="2 3" key="1">
    <citation type="submission" date="2020-06" db="EMBL/GenBank/DDBJ databases">
        <title>NJ-3-1, isolated from saline soil.</title>
        <authorList>
            <person name="Cui H.L."/>
            <person name="Shi X."/>
        </authorList>
    </citation>
    <scope>NUCLEOTIDE SEQUENCE [LARGE SCALE GENOMIC DNA]</scope>
    <source>
        <strain evidence="2 3">NJ-3-1</strain>
    </source>
</reference>
<dbReference type="Pfam" id="PF13191">
    <property type="entry name" value="AAA_16"/>
    <property type="match status" value="1"/>
</dbReference>
<name>A0A7D5QAD7_9EURY</name>
<proteinExistence type="predicted"/>
<feature type="domain" description="Orc1-like AAA ATPase" evidence="1">
    <location>
        <begin position="35"/>
        <end position="169"/>
    </location>
</feature>
<evidence type="ECO:0000313" key="3">
    <source>
        <dbReference type="Proteomes" id="UP000509626"/>
    </source>
</evidence>
<dbReference type="AlphaFoldDB" id="A0A7D5QAD7"/>
<dbReference type="SUPFAM" id="SSF46785">
    <property type="entry name" value="Winged helix' DNA-binding domain"/>
    <property type="match status" value="1"/>
</dbReference>
<keyword evidence="3" id="KW-1185">Reference proteome</keyword>
<dbReference type="RefSeq" id="WP_179267466.1">
    <property type="nucleotide sequence ID" value="NZ_CP058579.1"/>
</dbReference>
<gene>
    <name evidence="2" type="ORF">HUG12_03620</name>
</gene>
<evidence type="ECO:0000259" key="1">
    <source>
        <dbReference type="Pfam" id="PF13191"/>
    </source>
</evidence>
<dbReference type="GeneID" id="56036517"/>
<dbReference type="OrthoDB" id="213998at2157"/>
<organism evidence="2 3">
    <name type="scientific">Halorarum salinum</name>
    <dbReference type="NCBI Taxonomy" id="2743089"/>
    <lineage>
        <taxon>Archaea</taxon>
        <taxon>Methanobacteriati</taxon>
        <taxon>Methanobacteriota</taxon>
        <taxon>Stenosarchaea group</taxon>
        <taxon>Halobacteria</taxon>
        <taxon>Halobacteriales</taxon>
        <taxon>Haloferacaceae</taxon>
        <taxon>Halorarum</taxon>
    </lineage>
</organism>
<sequence>MNVEDRIERRLRVDGDAGVVRDLADVNPVVHVDEPTGRGPVLERLLDALDPAFAGARPPSLYVHGPKGAGKSAVVGALFDRLVDRGGRGRRAILTTTRAADPRLPAFVAVDARRARTEFGLYRETLEGIADDPVPEHGVGTGELRDRLAEAVEATGDVVVAVDHVGEDGGHDAAEAAAVLAGVSEDVVPVCIGRDPPADLDWTPEATVAFEAYRRHALVDVLTSRVSSALARDAVSHDQVREVAEWAEGDAHDALAATFGAAAAAEAAGHGTVTADDLDAGVDAVPRPGVALGRVLALPANRRRVLYELVGLPESERASVGAATEAIAAADGVDLSPSTVRRVLYELADLGVLERVRAESSVGKGRPPSRVEPGFPTRVFATLFERV</sequence>
<dbReference type="Gene3D" id="1.10.8.60">
    <property type="match status" value="1"/>
</dbReference>
<dbReference type="InterPro" id="IPR041664">
    <property type="entry name" value="AAA_16"/>
</dbReference>
<dbReference type="Proteomes" id="UP000509626">
    <property type="component" value="Chromosome"/>
</dbReference>
<accession>A0A7D5QAD7</accession>
<dbReference type="InterPro" id="IPR036390">
    <property type="entry name" value="WH_DNA-bd_sf"/>
</dbReference>
<protein>
    <submittedName>
        <fullName evidence="2">AAA family ATPase</fullName>
    </submittedName>
</protein>